<dbReference type="RefSeq" id="WP_317697090.1">
    <property type="nucleotide sequence ID" value="NZ_AP026801.1"/>
</dbReference>
<gene>
    <name evidence="5" type="ORF">KIMC2_01760</name>
</gene>
<proteinExistence type="predicted"/>
<dbReference type="Proteomes" id="UP001321804">
    <property type="component" value="Chromosome"/>
</dbReference>
<dbReference type="Gene3D" id="3.40.50.300">
    <property type="entry name" value="P-loop containing nucleotide triphosphate hydrolases"/>
    <property type="match status" value="1"/>
</dbReference>
<evidence type="ECO:0000313" key="6">
    <source>
        <dbReference type="Proteomes" id="UP001321804"/>
    </source>
</evidence>
<dbReference type="CDD" id="cd03230">
    <property type="entry name" value="ABC_DR_subfamily_A"/>
    <property type="match status" value="1"/>
</dbReference>
<dbReference type="InterPro" id="IPR017871">
    <property type="entry name" value="ABC_transporter-like_CS"/>
</dbReference>
<evidence type="ECO:0000313" key="5">
    <source>
        <dbReference type="EMBL" id="BDR55614.1"/>
    </source>
</evidence>
<dbReference type="SMART" id="SM00382">
    <property type="entry name" value="AAA"/>
    <property type="match status" value="1"/>
</dbReference>
<dbReference type="InterPro" id="IPR051782">
    <property type="entry name" value="ABC_Transporter_VariousFunc"/>
</dbReference>
<keyword evidence="1" id="KW-0813">Transport</keyword>
<dbReference type="InterPro" id="IPR003439">
    <property type="entry name" value="ABC_transporter-like_ATP-bd"/>
</dbReference>
<dbReference type="PANTHER" id="PTHR42939">
    <property type="entry name" value="ABC TRANSPORTER ATP-BINDING PROTEIN ALBC-RELATED"/>
    <property type="match status" value="1"/>
</dbReference>
<dbReference type="SUPFAM" id="SSF52540">
    <property type="entry name" value="P-loop containing nucleoside triphosphate hydrolases"/>
    <property type="match status" value="1"/>
</dbReference>
<evidence type="ECO:0000259" key="4">
    <source>
        <dbReference type="PROSITE" id="PS50893"/>
    </source>
</evidence>
<evidence type="ECO:0000256" key="2">
    <source>
        <dbReference type="ARBA" id="ARBA00022741"/>
    </source>
</evidence>
<feature type="domain" description="ABC transporter" evidence="4">
    <location>
        <begin position="4"/>
        <end position="211"/>
    </location>
</feature>
<dbReference type="GO" id="GO:0016887">
    <property type="term" value="F:ATP hydrolysis activity"/>
    <property type="evidence" value="ECO:0007669"/>
    <property type="project" value="InterPro"/>
</dbReference>
<dbReference type="GO" id="GO:0005524">
    <property type="term" value="F:ATP binding"/>
    <property type="evidence" value="ECO:0007669"/>
    <property type="project" value="UniProtKB-KW"/>
</dbReference>
<dbReference type="KEGG" id="xak:KIMC2_01760"/>
<dbReference type="InterPro" id="IPR027417">
    <property type="entry name" value="P-loop_NTPase"/>
</dbReference>
<reference evidence="5 6" key="1">
    <citation type="journal article" date="2023" name="Microbiol. Spectr.">
        <title>Symbiosis of Carpenter Bees with Uncharacterized Lactic Acid Bacteria Showing NAD Auxotrophy.</title>
        <authorList>
            <person name="Kawasaki S."/>
            <person name="Ozawa K."/>
            <person name="Mori T."/>
            <person name="Yamamoto A."/>
            <person name="Ito M."/>
            <person name="Ohkuma M."/>
            <person name="Sakamoto M."/>
            <person name="Matsutani M."/>
        </authorList>
    </citation>
    <scope>NUCLEOTIDE SEQUENCE [LARGE SCALE GENOMIC DNA]</scope>
    <source>
        <strain evidence="5 6">KimC2</strain>
    </source>
</reference>
<protein>
    <submittedName>
        <fullName evidence="5">Multidrug ABC transporter ATP-binding protein</fullName>
    </submittedName>
</protein>
<dbReference type="PANTHER" id="PTHR42939:SF1">
    <property type="entry name" value="ABC TRANSPORTER ATP-BINDING PROTEIN ALBC-RELATED"/>
    <property type="match status" value="1"/>
</dbReference>
<dbReference type="PROSITE" id="PS00211">
    <property type="entry name" value="ABC_TRANSPORTER_1"/>
    <property type="match status" value="1"/>
</dbReference>
<dbReference type="AlphaFoldDB" id="A0AAU9CW89"/>
<dbReference type="InterPro" id="IPR003593">
    <property type="entry name" value="AAA+_ATPase"/>
</dbReference>
<keyword evidence="2" id="KW-0547">Nucleotide-binding</keyword>
<name>A0AAU9CW89_9LACO</name>
<dbReference type="Pfam" id="PF00005">
    <property type="entry name" value="ABC_tran"/>
    <property type="match status" value="1"/>
</dbReference>
<keyword evidence="6" id="KW-1185">Reference proteome</keyword>
<evidence type="ECO:0000256" key="1">
    <source>
        <dbReference type="ARBA" id="ARBA00022448"/>
    </source>
</evidence>
<dbReference type="EMBL" id="AP026801">
    <property type="protein sequence ID" value="BDR55614.1"/>
    <property type="molecule type" value="Genomic_DNA"/>
</dbReference>
<dbReference type="PROSITE" id="PS50893">
    <property type="entry name" value="ABC_TRANSPORTER_2"/>
    <property type="match status" value="1"/>
</dbReference>
<keyword evidence="3 5" id="KW-0067">ATP-binding</keyword>
<evidence type="ECO:0000256" key="3">
    <source>
        <dbReference type="ARBA" id="ARBA00022840"/>
    </source>
</evidence>
<accession>A0AAU9CW89</accession>
<sequence length="211" mass="23374">MSIIKLDHINKTIGQKMILNDISLELDEQLVYGFAGPNGSGKTMLLKSIIGFVHPTSGQVEVMGQKIRKDVLFAPTIGFSFGTEGLLPIFDGKTNLQLILSADPKSNKYHQIEEILRLVGLDPNDRRTVKNYSLGMQQRLSIGCALINDLPIIILDEPTNGLDKKGQEFLVQLIGKLKSQRKTVLLTSHDEAFLTKVSDQVFNISEGQIVE</sequence>
<organism evidence="5 6">
    <name type="scientific">Xylocopilactobacillus apis</name>
    <dbReference type="NCBI Taxonomy" id="2932183"/>
    <lineage>
        <taxon>Bacteria</taxon>
        <taxon>Bacillati</taxon>
        <taxon>Bacillota</taxon>
        <taxon>Bacilli</taxon>
        <taxon>Lactobacillales</taxon>
        <taxon>Lactobacillaceae</taxon>
        <taxon>Xylocopilactobacillus</taxon>
    </lineage>
</organism>